<sequence length="289" mass="31916">MGTTISAVVVHSGFSTQPETIDFTDPQVHVPAPEVFSDFTLDSGLSLQATDAPRDFRVRYEHMLGECRFDLNFRGLHEPFDVHDPQQNPLVAGTSGEIDTGLGDVWANGHYDMIGHVTGTLELRGKQYEVDCYDGMDRSWGPRAEVGNRAAAWIHVTFGEEFGLHLGMSLAMRDGEIVYDGFKFGYVMEHGEVYGITEAAVEASRVDLLPVSNHITATDVRGKRHEFFGAAIGGAPWYSFSPAYVSCQSLFRYEHGGRVGYAEATDVLGLEFLAQHNSRHGRLRSNALL</sequence>
<protein>
    <submittedName>
        <fullName evidence="3">Uncharacterized protein</fullName>
    </submittedName>
</protein>
<organism evidence="3 4">
    <name type="scientific">Gordonia paraffinivorans NBRC 108238</name>
    <dbReference type="NCBI Taxonomy" id="1223543"/>
    <lineage>
        <taxon>Bacteria</taxon>
        <taxon>Bacillati</taxon>
        <taxon>Actinomycetota</taxon>
        <taxon>Actinomycetes</taxon>
        <taxon>Mycobacteriales</taxon>
        <taxon>Gordoniaceae</taxon>
        <taxon>Gordonia</taxon>
    </lineage>
</organism>
<dbReference type="EMBL" id="BAOQ01000024">
    <property type="protein sequence ID" value="GAC84609.1"/>
    <property type="molecule type" value="Genomic_DNA"/>
</dbReference>
<evidence type="ECO:0000259" key="2">
    <source>
        <dbReference type="Pfam" id="PF23213"/>
    </source>
</evidence>
<comment type="caution">
    <text evidence="3">The sequence shown here is derived from an EMBL/GenBank/DDBJ whole genome shotgun (WGS) entry which is preliminary data.</text>
</comment>
<name>A0ABQ0IM67_9ACTN</name>
<evidence type="ECO:0000313" key="4">
    <source>
        <dbReference type="Proteomes" id="UP000035021"/>
    </source>
</evidence>
<dbReference type="Pfam" id="PF23213">
    <property type="entry name" value="DUF7065"/>
    <property type="match status" value="1"/>
</dbReference>
<dbReference type="Proteomes" id="UP000035021">
    <property type="component" value="Unassembled WGS sequence"/>
</dbReference>
<proteinExistence type="predicted"/>
<feature type="domain" description="DUF7064" evidence="1">
    <location>
        <begin position="149"/>
        <end position="262"/>
    </location>
</feature>
<dbReference type="InterPro" id="IPR055492">
    <property type="entry name" value="DUF7064"/>
</dbReference>
<dbReference type="InterPro" id="IPR055493">
    <property type="entry name" value="DUF7065"/>
</dbReference>
<evidence type="ECO:0000313" key="3">
    <source>
        <dbReference type="EMBL" id="GAC84609.1"/>
    </source>
</evidence>
<reference evidence="3 4" key="1">
    <citation type="submission" date="2013-02" db="EMBL/GenBank/DDBJ databases">
        <title>Whole genome shotgun sequence of Gordonia paraffinivorans NBRC 108238.</title>
        <authorList>
            <person name="Isaki-Nakamura S."/>
            <person name="Hosoyama A."/>
            <person name="Tsuchikane K."/>
            <person name="Ando Y."/>
            <person name="Baba S."/>
            <person name="Ohji S."/>
            <person name="Hamada M."/>
            <person name="Tamura T."/>
            <person name="Yamazoe A."/>
            <person name="Yamazaki S."/>
            <person name="Fujita N."/>
        </authorList>
    </citation>
    <scope>NUCLEOTIDE SEQUENCE [LARGE SCALE GENOMIC DNA]</scope>
    <source>
        <strain evidence="3 4">NBRC 108238</strain>
    </source>
</reference>
<gene>
    <name evidence="3" type="ORF">GP2_024_00360</name>
</gene>
<dbReference type="RefSeq" id="WP_006900842.1">
    <property type="nucleotide sequence ID" value="NZ_BAOQ01000024.1"/>
</dbReference>
<keyword evidence="4" id="KW-1185">Reference proteome</keyword>
<accession>A0ABQ0IM67</accession>
<dbReference type="Pfam" id="PF23212">
    <property type="entry name" value="DUF7064"/>
    <property type="match status" value="1"/>
</dbReference>
<feature type="domain" description="DUF7065" evidence="2">
    <location>
        <begin position="107"/>
        <end position="143"/>
    </location>
</feature>
<evidence type="ECO:0000259" key="1">
    <source>
        <dbReference type="Pfam" id="PF23212"/>
    </source>
</evidence>